<dbReference type="EMBL" id="PEZP01000026">
    <property type="protein sequence ID" value="PIT98167.1"/>
    <property type="molecule type" value="Genomic_DNA"/>
</dbReference>
<dbReference type="PANTHER" id="PTHR34988">
    <property type="entry name" value="PROTEIN, PUTATIVE-RELATED"/>
    <property type="match status" value="1"/>
</dbReference>
<dbReference type="SUPFAM" id="SSF117856">
    <property type="entry name" value="AF0104/ALDC/Ptd012-like"/>
    <property type="match status" value="1"/>
</dbReference>
<sequence>MKVAGSDHGIEILSFPPGEEVIAALTAYCMNKAIHAGSFTALGAVREVILAWYDVSSKSYRTQHVQEKLEIAGVTGTISLHEEKLIVHAHGVFSDQQMHTMAGHINSMVVSGACELTLWRLKDTIMRTYNQTVGLALMEGDGVPASDNAQQSHIFGAAPAHPGR</sequence>
<protein>
    <recommendedName>
        <fullName evidence="1">PPC domain-containing protein</fullName>
    </recommendedName>
</protein>
<name>A0A2M6WZI2_9BACT</name>
<evidence type="ECO:0000313" key="2">
    <source>
        <dbReference type="EMBL" id="PIT98167.1"/>
    </source>
</evidence>
<comment type="caution">
    <text evidence="2">The sequence shown here is derived from an EMBL/GenBank/DDBJ whole genome shotgun (WGS) entry which is preliminary data.</text>
</comment>
<accession>A0A2M6WZI2</accession>
<reference evidence="3" key="1">
    <citation type="submission" date="2017-09" db="EMBL/GenBank/DDBJ databases">
        <title>Depth-based differentiation of microbial function through sediment-hosted aquifers and enrichment of novel symbionts in the deep terrestrial subsurface.</title>
        <authorList>
            <person name="Probst A.J."/>
            <person name="Ladd B."/>
            <person name="Jarett J.K."/>
            <person name="Geller-Mcgrath D.E."/>
            <person name="Sieber C.M.K."/>
            <person name="Emerson J.B."/>
            <person name="Anantharaman K."/>
            <person name="Thomas B.C."/>
            <person name="Malmstrom R."/>
            <person name="Stieglmeier M."/>
            <person name="Klingl A."/>
            <person name="Woyke T."/>
            <person name="Ryan C.M."/>
            <person name="Banfield J.F."/>
        </authorList>
    </citation>
    <scope>NUCLEOTIDE SEQUENCE [LARGE SCALE GENOMIC DNA]</scope>
</reference>
<dbReference type="Proteomes" id="UP000230731">
    <property type="component" value="Unassembled WGS sequence"/>
</dbReference>
<dbReference type="PANTHER" id="PTHR34988:SF1">
    <property type="entry name" value="DNA-BINDING PROTEIN"/>
    <property type="match status" value="1"/>
</dbReference>
<feature type="domain" description="PPC" evidence="1">
    <location>
        <begin position="5"/>
        <end position="141"/>
    </location>
</feature>
<dbReference type="PROSITE" id="PS51742">
    <property type="entry name" value="PPC"/>
    <property type="match status" value="1"/>
</dbReference>
<dbReference type="AlphaFoldDB" id="A0A2M6WZI2"/>
<gene>
    <name evidence="2" type="ORF">COT71_02155</name>
</gene>
<organism evidence="2 3">
    <name type="scientific">Candidatus Andersenbacteria bacterium CG10_big_fil_rev_8_21_14_0_10_54_11</name>
    <dbReference type="NCBI Taxonomy" id="1974485"/>
    <lineage>
        <taxon>Bacteria</taxon>
        <taxon>Candidatus Anderseniibacteriota</taxon>
    </lineage>
</organism>
<dbReference type="Pfam" id="PF03479">
    <property type="entry name" value="PCC"/>
    <property type="match status" value="1"/>
</dbReference>
<dbReference type="InterPro" id="IPR005175">
    <property type="entry name" value="PPC_dom"/>
</dbReference>
<dbReference type="CDD" id="cd11378">
    <property type="entry name" value="DUF296"/>
    <property type="match status" value="1"/>
</dbReference>
<evidence type="ECO:0000259" key="1">
    <source>
        <dbReference type="PROSITE" id="PS51742"/>
    </source>
</evidence>
<evidence type="ECO:0000313" key="3">
    <source>
        <dbReference type="Proteomes" id="UP000230731"/>
    </source>
</evidence>
<dbReference type="Gene3D" id="3.30.1330.80">
    <property type="entry name" value="Hypothetical protein, similar to alpha- acetolactate decarboxylase, domain 2"/>
    <property type="match status" value="1"/>
</dbReference>
<proteinExistence type="predicted"/>